<dbReference type="GO" id="GO:0034388">
    <property type="term" value="C:Pwp2p-containing subcomplex of 90S preribosome"/>
    <property type="evidence" value="ECO:0007669"/>
    <property type="project" value="TreeGrafter"/>
</dbReference>
<dbReference type="GO" id="GO:0032040">
    <property type="term" value="C:small-subunit processome"/>
    <property type="evidence" value="ECO:0007669"/>
    <property type="project" value="TreeGrafter"/>
</dbReference>
<dbReference type="SUPFAM" id="SSF50998">
    <property type="entry name" value="Quinoprotein alcohol dehydrogenase-like"/>
    <property type="match status" value="1"/>
</dbReference>
<dbReference type="VEuPathDB" id="PlasmoDB:PVP01_0117900"/>
<dbReference type="SMART" id="SM00320">
    <property type="entry name" value="WD40"/>
    <property type="match status" value="9"/>
</dbReference>
<dbReference type="VEuPathDB" id="PlasmoDB:PVW1_010022300"/>
<feature type="repeat" description="WD" evidence="1">
    <location>
        <begin position="447"/>
        <end position="480"/>
    </location>
</feature>
<dbReference type="EMBL" id="LT615239">
    <property type="protein sequence ID" value="SCO65033.1"/>
    <property type="molecule type" value="Genomic_DNA"/>
</dbReference>
<dbReference type="VEuPathDB" id="PlasmoDB:PVPAM_010031200"/>
<dbReference type="InterPro" id="IPR036322">
    <property type="entry name" value="WD40_repeat_dom_sf"/>
</dbReference>
<dbReference type="GO" id="GO:0000028">
    <property type="term" value="P:ribosomal small subunit assembly"/>
    <property type="evidence" value="ECO:0007669"/>
    <property type="project" value="TreeGrafter"/>
</dbReference>
<feature type="region of interest" description="Disordered" evidence="2">
    <location>
        <begin position="1005"/>
        <end position="1031"/>
    </location>
</feature>
<dbReference type="SUPFAM" id="SSF50978">
    <property type="entry name" value="WD40 repeat-like"/>
    <property type="match status" value="2"/>
</dbReference>
<dbReference type="InterPro" id="IPR001680">
    <property type="entry name" value="WD40_rpt"/>
</dbReference>
<dbReference type="InterPro" id="IPR027145">
    <property type="entry name" value="PWP2"/>
</dbReference>
<sequence>MLNYSLSNICGCVYTWGKIRFSGDGNSLFVPVNNRINVYDLNDNKCSTLRSEGRNDLRHIVIHPSMEIAITIDKFAYGCVLNLLRDQIICRILFKSKTGIVTSFNYGNMLSPQEEQDCVNCALFTHRGEYFLLGIGRRVVIWKSPSRKNNYRLVKYNDICYHSLNVTWIDVSEDDRFFLTCSYDLTIRIHTVERRRKVRPTVLGGNKSTIVAAFFARGGDFIFSVNKSGLILVWSYGEAAREASEAASEAGEAVDAVNVDDAVDVADLADVTAPPATLSKAFTRRWRQKTVYFCNQEKHEEVTSACFNREHCLAVIAYSSGRFGIYSAPEMTSLYTISINACTIDDIAISGDGQWIALAEANNGTVIVWEWKSESYIMKQSTTSRNVKCVRFSPIISHLKIGSHVAESASAYHESENFTSKFVIVTGSEDGTLRLYDYVSYINFVTFSVHQDAVTDVCFLPQGNAFLSCSLDGTVRAFDLLRYRNFKVYAAGELDEGEIGGGRGSRAANSANAANAAPPAAKLQVQFLCVSVNLSGNIVAAGGRGAEYVVYIWNVQTAKCIDKLYGHDSPIIRVCFSTSLKNEGVIASCSWSKKVLLWDLYARRNKGSKFDEMVNSHDVSYMCFDPRGNDILAICTMSCKILFWDVQAQEIVGTVEGARDIKRGQFIGQQYSSIPRMKKRKNVSNGSHSGNAKGDDSVYEDELEDEGINSVVNQSCYFTALDYVQNGNYIIGCANCSVSLYIYDTNLYVLVKMLDVTSNFCVDGIRRELSRRYLTAQGTNICQLDLSDEEGDILTDKYRVANRKRRNEMLPGSLEEHHVVSKFKKSKLTLHAVSISGDDRHVAVACSGGLYVFTKDHQFQYALPVRLGVKGKGSGADATSLGGVTYRGLVAPLLYEPQYLTEHVNVPNLRMAVRRNEYVKAFLLCLALNSYEHMVEVYERTPYHVVPLCVKILTKPFVFLLINFIKVLLLNDTLKHIHLHLCYLNAIFTSHFSVFVNADLGGHSSGVGSTREERQQRQQQQQQQQQQKPQRAAEDHRNALLLILKQLLTVYSGLQHLYGDNAHVLRYLSARRS</sequence>
<dbReference type="PROSITE" id="PS50082">
    <property type="entry name" value="WD_REPEATS_2"/>
    <property type="match status" value="1"/>
</dbReference>
<dbReference type="VEuPathDB" id="PlasmoDB:PVX_093625"/>
<gene>
    <name evidence="3" type="ORF">PVT01_010020700</name>
</gene>
<keyword evidence="1" id="KW-0853">WD repeat</keyword>
<dbReference type="Pfam" id="PF00400">
    <property type="entry name" value="WD40"/>
    <property type="match status" value="3"/>
</dbReference>
<name>A0A1G4GR31_PLAVI</name>
<proteinExistence type="predicted"/>
<dbReference type="PROSITE" id="PS50294">
    <property type="entry name" value="WD_REPEATS_REGION"/>
    <property type="match status" value="1"/>
</dbReference>
<feature type="compositionally biased region" description="Low complexity" evidence="2">
    <location>
        <begin position="1017"/>
        <end position="1027"/>
    </location>
</feature>
<accession>A0A1G4GR31</accession>
<evidence type="ECO:0000313" key="4">
    <source>
        <dbReference type="Proteomes" id="UP000196402"/>
    </source>
</evidence>
<evidence type="ECO:0000256" key="1">
    <source>
        <dbReference type="PROSITE-ProRule" id="PRU00221"/>
    </source>
</evidence>
<protein>
    <submittedName>
        <fullName evidence="3">Periodic tryptophan protein 2, putative</fullName>
    </submittedName>
</protein>
<dbReference type="Proteomes" id="UP000196402">
    <property type="component" value="Chromosome 1"/>
</dbReference>
<dbReference type="Gene3D" id="2.130.10.10">
    <property type="entry name" value="YVTN repeat-like/Quinoprotein amine dehydrogenase"/>
    <property type="match status" value="3"/>
</dbReference>
<dbReference type="PANTHER" id="PTHR19858:SF0">
    <property type="entry name" value="PERIODIC TRYPTOPHAN PROTEIN 2 HOMOLOG"/>
    <property type="match status" value="1"/>
</dbReference>
<organism evidence="3 4">
    <name type="scientific">Plasmodium vivax</name>
    <name type="common">malaria parasite P. vivax</name>
    <dbReference type="NCBI Taxonomy" id="5855"/>
    <lineage>
        <taxon>Eukaryota</taxon>
        <taxon>Sar</taxon>
        <taxon>Alveolata</taxon>
        <taxon>Apicomplexa</taxon>
        <taxon>Aconoidasida</taxon>
        <taxon>Haemosporida</taxon>
        <taxon>Plasmodiidae</taxon>
        <taxon>Plasmodium</taxon>
        <taxon>Plasmodium (Plasmodium)</taxon>
    </lineage>
</organism>
<dbReference type="InterPro" id="IPR015943">
    <property type="entry name" value="WD40/YVTN_repeat-like_dom_sf"/>
</dbReference>
<dbReference type="eggNOG" id="KOG0291">
    <property type="taxonomic scope" value="Eukaryota"/>
</dbReference>
<dbReference type="PANTHER" id="PTHR19858">
    <property type="entry name" value="WD40 REPEAT PROTEIN"/>
    <property type="match status" value="1"/>
</dbReference>
<evidence type="ECO:0000256" key="2">
    <source>
        <dbReference type="SAM" id="MobiDB-lite"/>
    </source>
</evidence>
<dbReference type="GO" id="GO:0000462">
    <property type="term" value="P:maturation of SSU-rRNA from tricistronic rRNA transcript (SSU-rRNA, 5.8S rRNA, LSU-rRNA)"/>
    <property type="evidence" value="ECO:0007669"/>
    <property type="project" value="TreeGrafter"/>
</dbReference>
<dbReference type="AlphaFoldDB" id="A0A1G4GR31"/>
<dbReference type="InterPro" id="IPR011047">
    <property type="entry name" value="Quinoprotein_ADH-like_sf"/>
</dbReference>
<reference evidence="3 4" key="1">
    <citation type="submission" date="2016-07" db="EMBL/GenBank/DDBJ databases">
        <authorList>
            <consortium name="Pathogen Informatics"/>
        </authorList>
    </citation>
    <scope>NUCLEOTIDE SEQUENCE [LARGE SCALE GENOMIC DNA]</scope>
</reference>
<evidence type="ECO:0000313" key="3">
    <source>
        <dbReference type="EMBL" id="SCO65033.1"/>
    </source>
</evidence>
<feature type="region of interest" description="Disordered" evidence="2">
    <location>
        <begin position="678"/>
        <end position="699"/>
    </location>
</feature>